<feature type="region of interest" description="Disordered" evidence="1">
    <location>
        <begin position="1"/>
        <end position="21"/>
    </location>
</feature>
<protein>
    <submittedName>
        <fullName evidence="2">Uncharacterized protein</fullName>
    </submittedName>
</protein>
<proteinExistence type="predicted"/>
<evidence type="ECO:0000313" key="2">
    <source>
        <dbReference type="EMBL" id="KAK4766244.1"/>
    </source>
</evidence>
<sequence>MQGASLKASMSGETLPHSLVPLTPPEVTKMLRAKMNSRAVEFQPFTGVSMSQKIVVVCNMLEMMMVWVYCANEESAH</sequence>
<evidence type="ECO:0000256" key="1">
    <source>
        <dbReference type="SAM" id="MobiDB-lite"/>
    </source>
</evidence>
<accession>A0AAN7KJA6</accession>
<dbReference type="Proteomes" id="UP001345219">
    <property type="component" value="Chromosome 7"/>
</dbReference>
<keyword evidence="3" id="KW-1185">Reference proteome</keyword>
<reference evidence="2 3" key="1">
    <citation type="journal article" date="2023" name="Hortic Res">
        <title>Pangenome of water caltrop reveals structural variations and asymmetric subgenome divergence after allopolyploidization.</title>
        <authorList>
            <person name="Zhang X."/>
            <person name="Chen Y."/>
            <person name="Wang L."/>
            <person name="Yuan Y."/>
            <person name="Fang M."/>
            <person name="Shi L."/>
            <person name="Lu R."/>
            <person name="Comes H.P."/>
            <person name="Ma Y."/>
            <person name="Chen Y."/>
            <person name="Huang G."/>
            <person name="Zhou Y."/>
            <person name="Zheng Z."/>
            <person name="Qiu Y."/>
        </authorList>
    </citation>
    <scope>NUCLEOTIDE SEQUENCE [LARGE SCALE GENOMIC DNA]</scope>
    <source>
        <tissue evidence="2">Roots</tissue>
    </source>
</reference>
<name>A0AAN7KJA6_9MYRT</name>
<organism evidence="2 3">
    <name type="scientific">Trapa incisa</name>
    <dbReference type="NCBI Taxonomy" id="236973"/>
    <lineage>
        <taxon>Eukaryota</taxon>
        <taxon>Viridiplantae</taxon>
        <taxon>Streptophyta</taxon>
        <taxon>Embryophyta</taxon>
        <taxon>Tracheophyta</taxon>
        <taxon>Spermatophyta</taxon>
        <taxon>Magnoliopsida</taxon>
        <taxon>eudicotyledons</taxon>
        <taxon>Gunneridae</taxon>
        <taxon>Pentapetalae</taxon>
        <taxon>rosids</taxon>
        <taxon>malvids</taxon>
        <taxon>Myrtales</taxon>
        <taxon>Lythraceae</taxon>
        <taxon>Trapa</taxon>
    </lineage>
</organism>
<gene>
    <name evidence="2" type="ORF">SAY87_007886</name>
</gene>
<evidence type="ECO:0000313" key="3">
    <source>
        <dbReference type="Proteomes" id="UP001345219"/>
    </source>
</evidence>
<comment type="caution">
    <text evidence="2">The sequence shown here is derived from an EMBL/GenBank/DDBJ whole genome shotgun (WGS) entry which is preliminary data.</text>
</comment>
<dbReference type="EMBL" id="JAXIOK010000007">
    <property type="protein sequence ID" value="KAK4766244.1"/>
    <property type="molecule type" value="Genomic_DNA"/>
</dbReference>
<dbReference type="AlphaFoldDB" id="A0AAN7KJA6"/>